<dbReference type="Gene3D" id="2.60.40.10">
    <property type="entry name" value="Immunoglobulins"/>
    <property type="match status" value="2"/>
</dbReference>
<gene>
    <name evidence="2" type="ORF">SBA1_1110011</name>
</gene>
<accession>A0A2U3K039</accession>
<dbReference type="NCBIfam" id="TIGR03803">
    <property type="entry name" value="Gloeo_Verruco"/>
    <property type="match status" value="6"/>
</dbReference>
<dbReference type="EMBL" id="OMOD01000015">
    <property type="protein sequence ID" value="SPF33011.1"/>
    <property type="molecule type" value="Genomic_DNA"/>
</dbReference>
<dbReference type="CDD" id="cd00102">
    <property type="entry name" value="IPT"/>
    <property type="match status" value="1"/>
</dbReference>
<protein>
    <recommendedName>
        <fullName evidence="4">IPT/TIG domain-containing protein</fullName>
    </recommendedName>
</protein>
<reference evidence="3" key="1">
    <citation type="submission" date="2018-02" db="EMBL/GenBank/DDBJ databases">
        <authorList>
            <person name="Hausmann B."/>
        </authorList>
    </citation>
    <scope>NUCLEOTIDE SEQUENCE [LARGE SCALE GENOMIC DNA]</scope>
    <source>
        <strain evidence="3">Peat soil MAG SbA1</strain>
    </source>
</reference>
<proteinExistence type="predicted"/>
<feature type="chain" id="PRO_5015738344" description="IPT/TIG domain-containing protein" evidence="1">
    <location>
        <begin position="24"/>
        <end position="560"/>
    </location>
</feature>
<evidence type="ECO:0000313" key="3">
    <source>
        <dbReference type="Proteomes" id="UP000238701"/>
    </source>
</evidence>
<organism evidence="2 3">
    <name type="scientific">Candidatus Sulfotelmatobacter kueseliae</name>
    <dbReference type="NCBI Taxonomy" id="2042962"/>
    <lineage>
        <taxon>Bacteria</taxon>
        <taxon>Pseudomonadati</taxon>
        <taxon>Acidobacteriota</taxon>
        <taxon>Terriglobia</taxon>
        <taxon>Terriglobales</taxon>
        <taxon>Candidatus Korobacteraceae</taxon>
        <taxon>Candidatus Sulfotelmatobacter</taxon>
    </lineage>
</organism>
<dbReference type="InterPro" id="IPR013783">
    <property type="entry name" value="Ig-like_fold"/>
</dbReference>
<feature type="signal peptide" evidence="1">
    <location>
        <begin position="1"/>
        <end position="23"/>
    </location>
</feature>
<evidence type="ECO:0008006" key="4">
    <source>
        <dbReference type="Google" id="ProtNLM"/>
    </source>
</evidence>
<keyword evidence="1" id="KW-0732">Signal</keyword>
<dbReference type="Proteomes" id="UP000238701">
    <property type="component" value="Unassembled WGS sequence"/>
</dbReference>
<dbReference type="InterPro" id="IPR014756">
    <property type="entry name" value="Ig_E-set"/>
</dbReference>
<name>A0A2U3K039_9BACT</name>
<sequence>MKSFRAAALILTTLMLIVTAVTAANAQVFTTLADFAGDDGSGPWSLVQGTDGNFYSTTQTQGAYGGGTAFKVTPEGALTAIYGFCAGSCSDGRWANFGLILGIDGNFYGTNTFGGAYGQGTAFKITPDGTLTTLHSFCSETNCTDGSEGTGLIQGTDGNIYGTTGGGGAAGQGTFFRITPAGTLTTLFSFCAQTNCTDGSLPWAALLQATDGNFYGVTQFGGNPKCGSGNGCGTVFRITPSGTLTTLHRFCTQTCNDGTKPMGALVQATDGSFYGTTSTGGANGDGTVFKMTPSGTLTTLYSSCAQANCADGTHPQAGLVQATDGNFYGTATAGGNPYCSYNHGCGTVFEITPDGILTTLYSFGGQADGSYPWGALIQSTNGTLYGAAANYPGTIFSLSMGLNPFVSFVHNPAKVGGSFGILGQGLTGTTSVSLNGTPAKFTVRSDTLILAAVPAGVTTGPVTVTTSSGTLTSNVPFRVMPQLLSFSPPSGPVGTQVTITGVSLTQTTGVGFGDRKPASFTVKSDTQVTATVPTGAKTGPVGIETQGGIAISSGMFTVTQ</sequence>
<evidence type="ECO:0000256" key="1">
    <source>
        <dbReference type="SAM" id="SignalP"/>
    </source>
</evidence>
<dbReference type="OrthoDB" id="98197at2"/>
<dbReference type="SUPFAM" id="SSF81296">
    <property type="entry name" value="E set domains"/>
    <property type="match status" value="2"/>
</dbReference>
<dbReference type="InterPro" id="IPR022519">
    <property type="entry name" value="Gloeo/Verruco_rpt"/>
</dbReference>
<evidence type="ECO:0000313" key="2">
    <source>
        <dbReference type="EMBL" id="SPF33011.1"/>
    </source>
</evidence>
<dbReference type="SUPFAM" id="SSF63829">
    <property type="entry name" value="Calcium-dependent phosphotriesterase"/>
    <property type="match status" value="2"/>
</dbReference>
<dbReference type="AlphaFoldDB" id="A0A2U3K039"/>